<protein>
    <submittedName>
        <fullName evidence="2">Phospholipase D family protein</fullName>
    </submittedName>
</protein>
<dbReference type="Proteomes" id="UP001379533">
    <property type="component" value="Chromosome"/>
</dbReference>
<keyword evidence="3" id="KW-1185">Reference proteome</keyword>
<dbReference type="EMBL" id="CP089982">
    <property type="protein sequence ID" value="WXA93477.1"/>
    <property type="molecule type" value="Genomic_DNA"/>
</dbReference>
<organism evidence="2 3">
    <name type="scientific">Pendulispora brunnea</name>
    <dbReference type="NCBI Taxonomy" id="2905690"/>
    <lineage>
        <taxon>Bacteria</taxon>
        <taxon>Pseudomonadati</taxon>
        <taxon>Myxococcota</taxon>
        <taxon>Myxococcia</taxon>
        <taxon>Myxococcales</taxon>
        <taxon>Sorangiineae</taxon>
        <taxon>Pendulisporaceae</taxon>
        <taxon>Pendulispora</taxon>
    </lineage>
</organism>
<reference evidence="2 3" key="1">
    <citation type="submission" date="2021-12" db="EMBL/GenBank/DDBJ databases">
        <title>Discovery of the Pendulisporaceae a myxobacterial family with distinct sporulation behavior and unique specialized metabolism.</title>
        <authorList>
            <person name="Garcia R."/>
            <person name="Popoff A."/>
            <person name="Bader C.D."/>
            <person name="Loehr J."/>
            <person name="Walesch S."/>
            <person name="Walt C."/>
            <person name="Boldt J."/>
            <person name="Bunk B."/>
            <person name="Haeckl F.J.F.P.J."/>
            <person name="Gunesch A.P."/>
            <person name="Birkelbach J."/>
            <person name="Nuebel U."/>
            <person name="Pietschmann T."/>
            <person name="Bach T."/>
            <person name="Mueller R."/>
        </authorList>
    </citation>
    <scope>NUCLEOTIDE SEQUENCE [LARGE SCALE GENOMIC DNA]</scope>
    <source>
        <strain evidence="2 3">MSr12523</strain>
    </source>
</reference>
<feature type="domain" description="PLD phosphodiesterase" evidence="1">
    <location>
        <begin position="111"/>
        <end position="133"/>
    </location>
</feature>
<proteinExistence type="predicted"/>
<evidence type="ECO:0000313" key="2">
    <source>
        <dbReference type="EMBL" id="WXA93477.1"/>
    </source>
</evidence>
<dbReference type="InterPro" id="IPR025202">
    <property type="entry name" value="PLD-like_dom"/>
</dbReference>
<dbReference type="RefSeq" id="WP_394844077.1">
    <property type="nucleotide sequence ID" value="NZ_CP089982.1"/>
</dbReference>
<name>A0ABZ2K499_9BACT</name>
<dbReference type="Gene3D" id="3.30.870.10">
    <property type="entry name" value="Endonuclease Chain A"/>
    <property type="match status" value="1"/>
</dbReference>
<dbReference type="PROSITE" id="PS50035">
    <property type="entry name" value="PLD"/>
    <property type="match status" value="1"/>
</dbReference>
<dbReference type="SUPFAM" id="SSF56024">
    <property type="entry name" value="Phospholipase D/nuclease"/>
    <property type="match status" value="1"/>
</dbReference>
<evidence type="ECO:0000259" key="1">
    <source>
        <dbReference type="PROSITE" id="PS50035"/>
    </source>
</evidence>
<evidence type="ECO:0000313" key="3">
    <source>
        <dbReference type="Proteomes" id="UP001379533"/>
    </source>
</evidence>
<accession>A0ABZ2K499</accession>
<dbReference type="Pfam" id="PF13091">
    <property type="entry name" value="PLDc_2"/>
    <property type="match status" value="1"/>
</dbReference>
<gene>
    <name evidence="2" type="ORF">LZC95_44375</name>
</gene>
<sequence length="202" mass="22782">MLEARSVRARLIVDREHYDYLVKEAIEKARFSVWIATANVKEMMVEAPIGTTARARGKYLSILDSFDALTKRGVDVRLLHAGLPSRAFREALGKRKRLVKSLMMRRCPRVHLKLIAIDGRILYLGSANFTGAGLGAKGEGRRNFEVGIVTDDDVMLDAVQARFDTIWSGRECRTCKLRSVCPKPLDTPVLAKHNQTVRKRMT</sequence>
<dbReference type="InterPro" id="IPR001736">
    <property type="entry name" value="PLipase_D/transphosphatidylase"/>
</dbReference>